<dbReference type="EMBL" id="LAYJ01000014">
    <property type="protein sequence ID" value="KKI52416.1"/>
    <property type="molecule type" value="Genomic_DNA"/>
</dbReference>
<dbReference type="Gene3D" id="3.40.50.720">
    <property type="entry name" value="NAD(P)-binding Rossmann-like Domain"/>
    <property type="match status" value="1"/>
</dbReference>
<keyword evidence="3 5" id="KW-0560">Oxidoreductase</keyword>
<keyword evidence="6" id="KW-1185">Reference proteome</keyword>
<name>A0A0M2NN35_9FIRM</name>
<evidence type="ECO:0000313" key="5">
    <source>
        <dbReference type="EMBL" id="KKI52416.1"/>
    </source>
</evidence>
<gene>
    <name evidence="5" type="ORF">CHK_0080</name>
</gene>
<dbReference type="PANTHER" id="PTHR43401">
    <property type="entry name" value="L-THREONINE 3-DEHYDROGENASE"/>
    <property type="match status" value="1"/>
</dbReference>
<evidence type="ECO:0000256" key="3">
    <source>
        <dbReference type="ARBA" id="ARBA00023002"/>
    </source>
</evidence>
<dbReference type="AlphaFoldDB" id="A0A0M2NN35"/>
<dbReference type="SUPFAM" id="SSF50129">
    <property type="entry name" value="GroES-like"/>
    <property type="match status" value="1"/>
</dbReference>
<evidence type="ECO:0000256" key="1">
    <source>
        <dbReference type="ARBA" id="ARBA00022723"/>
    </source>
</evidence>
<dbReference type="GO" id="GO:0008743">
    <property type="term" value="F:L-threonine 3-dehydrogenase activity"/>
    <property type="evidence" value="ECO:0007669"/>
    <property type="project" value="UniProtKB-EC"/>
</dbReference>
<dbReference type="GO" id="GO:0046872">
    <property type="term" value="F:metal ion binding"/>
    <property type="evidence" value="ECO:0007669"/>
    <property type="project" value="UniProtKB-KW"/>
</dbReference>
<dbReference type="Gene3D" id="3.90.180.10">
    <property type="entry name" value="Medium-chain alcohol dehydrogenases, catalytic domain"/>
    <property type="match status" value="1"/>
</dbReference>
<dbReference type="PANTHER" id="PTHR43401:SF2">
    <property type="entry name" value="L-THREONINE 3-DEHYDROGENASE"/>
    <property type="match status" value="1"/>
</dbReference>
<dbReference type="Pfam" id="PF08240">
    <property type="entry name" value="ADH_N"/>
    <property type="match status" value="1"/>
</dbReference>
<dbReference type="InterPro" id="IPR011032">
    <property type="entry name" value="GroES-like_sf"/>
</dbReference>
<dbReference type="RefSeq" id="WP_046441892.1">
    <property type="nucleotide sequence ID" value="NZ_JAXDTA010000051.1"/>
</dbReference>
<dbReference type="InterPro" id="IPR036291">
    <property type="entry name" value="NAD(P)-bd_dom_sf"/>
</dbReference>
<dbReference type="SMART" id="SM00829">
    <property type="entry name" value="PKS_ER"/>
    <property type="match status" value="1"/>
</dbReference>
<reference evidence="5 6" key="1">
    <citation type="submission" date="2015-04" db="EMBL/GenBank/DDBJ databases">
        <title>Draft genome sequence of bacteremic isolate Catabacter hongkongensis type strain HKU16T.</title>
        <authorList>
            <person name="Lau S.K."/>
            <person name="Teng J.L."/>
            <person name="Huang Y."/>
            <person name="Curreem S.O."/>
            <person name="Tsui S.K."/>
            <person name="Woo P.C."/>
        </authorList>
    </citation>
    <scope>NUCLEOTIDE SEQUENCE [LARGE SCALE GENOMIC DNA]</scope>
    <source>
        <strain evidence="5 6">HKU16</strain>
    </source>
</reference>
<evidence type="ECO:0000256" key="2">
    <source>
        <dbReference type="ARBA" id="ARBA00022833"/>
    </source>
</evidence>
<dbReference type="Proteomes" id="UP000034076">
    <property type="component" value="Unassembled WGS sequence"/>
</dbReference>
<feature type="domain" description="Enoyl reductase (ER)" evidence="4">
    <location>
        <begin position="13"/>
        <end position="337"/>
    </location>
</feature>
<keyword evidence="2" id="KW-0862">Zinc</keyword>
<dbReference type="InterPro" id="IPR013154">
    <property type="entry name" value="ADH-like_N"/>
</dbReference>
<comment type="caution">
    <text evidence="5">The sequence shown here is derived from an EMBL/GenBank/DDBJ whole genome shotgun (WGS) entry which is preliminary data.</text>
</comment>
<dbReference type="InterPro" id="IPR020843">
    <property type="entry name" value="ER"/>
</dbReference>
<dbReference type="Pfam" id="PF00107">
    <property type="entry name" value="ADH_zinc_N"/>
    <property type="match status" value="1"/>
</dbReference>
<dbReference type="InterPro" id="IPR050129">
    <property type="entry name" value="Zn_alcohol_dh"/>
</dbReference>
<accession>A0A0M2NN35</accession>
<dbReference type="SUPFAM" id="SSF51735">
    <property type="entry name" value="NAD(P)-binding Rossmann-fold domains"/>
    <property type="match status" value="1"/>
</dbReference>
<organism evidence="5 6">
    <name type="scientific">Christensenella hongkongensis</name>
    <dbReference type="NCBI Taxonomy" id="270498"/>
    <lineage>
        <taxon>Bacteria</taxon>
        <taxon>Bacillati</taxon>
        <taxon>Bacillota</taxon>
        <taxon>Clostridia</taxon>
        <taxon>Christensenellales</taxon>
        <taxon>Christensenellaceae</taxon>
        <taxon>Christensenella</taxon>
    </lineage>
</organism>
<sequence length="340" mass="36578">MKAFVITEKDKYGMQDIEVPEIGPDEVLMKMLASGICHSDYDLISGQYIIPFTYPVTPGHEFAAQVVKTGENVKNVKIGDRVVGECNIGCGVCPVCQIKAGFCPDANHFGFTQDGADAEYFKANGDWLHVLPENIDNMTGAMVETFSIAYKGIYEAGGVDAADVAVVYGGGSVGNCAVAALHAMGALVILVEPLDYKREIGRKMGADLVIDPTSQDVAAEVRKHSRGLGADLVVECSGNAGAMAQTLEVARNAGRVVFIGINFREDIPVALGKFQVKGITAIGSNGSPGVWERCIQFLSRTKLDLRPLMTHTFPLTEAVEAFEFTREPKNRAIKVILTNE</sequence>
<protein>
    <submittedName>
        <fullName evidence="5">L-threonine 3-dehydrogenase</fullName>
        <ecNumber evidence="5">1.1.1.103</ecNumber>
    </submittedName>
</protein>
<proteinExistence type="predicted"/>
<dbReference type="EC" id="1.1.1.103" evidence="5"/>
<dbReference type="STRING" id="270498.CHK_0080"/>
<dbReference type="InterPro" id="IPR013149">
    <property type="entry name" value="ADH-like_C"/>
</dbReference>
<dbReference type="OrthoDB" id="9769198at2"/>
<evidence type="ECO:0000313" key="6">
    <source>
        <dbReference type="Proteomes" id="UP000034076"/>
    </source>
</evidence>
<keyword evidence="1" id="KW-0479">Metal-binding</keyword>
<evidence type="ECO:0000259" key="4">
    <source>
        <dbReference type="SMART" id="SM00829"/>
    </source>
</evidence>